<sequence length="333" mass="35275">MSTPAAPPRPQLPPFHRSTYPAISPLQNAALAKTLTGKRILITGGGSGIGAAIAKAFANTEPATIVLCGRRLDALEATKSSILNSNTIKSKAVQVVTLSVDVTREDQVESVFQQAREAVGPLDVCISCAGFFGENGERVVDDASEQIWKAFEVNVKGSMLVARHFFKNATQDAEGGDGASQPVLISINAGLGHLPPPLVAGPMASSTPGYSASKMGLAKLMEWVAVDVQGRGRVYSVHPGIVKSDLADRLVGTAANPEQLKAAVTFDDAELPADFCVWLASTEGKCIPSGKYLWCNWDVDALKEQSSQIYRNPFMHTTGLLGLELFGFGADPH</sequence>
<accession>A0A9P4QCX0</accession>
<reference evidence="2" key="1">
    <citation type="journal article" date="2020" name="Stud. Mycol.">
        <title>101 Dothideomycetes genomes: a test case for predicting lifestyles and emergence of pathogens.</title>
        <authorList>
            <person name="Haridas S."/>
            <person name="Albert R."/>
            <person name="Binder M."/>
            <person name="Bloem J."/>
            <person name="Labutti K."/>
            <person name="Salamov A."/>
            <person name="Andreopoulos B."/>
            <person name="Baker S."/>
            <person name="Barry K."/>
            <person name="Bills G."/>
            <person name="Bluhm B."/>
            <person name="Cannon C."/>
            <person name="Castanera R."/>
            <person name="Culley D."/>
            <person name="Daum C."/>
            <person name="Ezra D."/>
            <person name="Gonzalez J."/>
            <person name="Henrissat B."/>
            <person name="Kuo A."/>
            <person name="Liang C."/>
            <person name="Lipzen A."/>
            <person name="Lutzoni F."/>
            <person name="Magnuson J."/>
            <person name="Mondo S."/>
            <person name="Nolan M."/>
            <person name="Ohm R."/>
            <person name="Pangilinan J."/>
            <person name="Park H.-J."/>
            <person name="Ramirez L."/>
            <person name="Alfaro M."/>
            <person name="Sun H."/>
            <person name="Tritt A."/>
            <person name="Yoshinaga Y."/>
            <person name="Zwiers L.-H."/>
            <person name="Turgeon B."/>
            <person name="Goodwin S."/>
            <person name="Spatafora J."/>
            <person name="Crous P."/>
            <person name="Grigoriev I."/>
        </authorList>
    </citation>
    <scope>NUCLEOTIDE SEQUENCE</scope>
    <source>
        <strain evidence="2">CBS 116435</strain>
    </source>
</reference>
<comment type="similarity">
    <text evidence="1">Belongs to the short-chain dehydrogenases/reductases (SDR) family.</text>
</comment>
<dbReference type="EMBL" id="MU003781">
    <property type="protein sequence ID" value="KAF2722576.1"/>
    <property type="molecule type" value="Genomic_DNA"/>
</dbReference>
<proteinExistence type="inferred from homology"/>
<dbReference type="Pfam" id="PF00106">
    <property type="entry name" value="adh_short"/>
    <property type="match status" value="1"/>
</dbReference>
<comment type="caution">
    <text evidence="2">The sequence shown here is derived from an EMBL/GenBank/DDBJ whole genome shotgun (WGS) entry which is preliminary data.</text>
</comment>
<evidence type="ECO:0000313" key="2">
    <source>
        <dbReference type="EMBL" id="KAF2722576.1"/>
    </source>
</evidence>
<dbReference type="OrthoDB" id="1933717at2759"/>
<organism evidence="2 3">
    <name type="scientific">Polychaeton citri CBS 116435</name>
    <dbReference type="NCBI Taxonomy" id="1314669"/>
    <lineage>
        <taxon>Eukaryota</taxon>
        <taxon>Fungi</taxon>
        <taxon>Dikarya</taxon>
        <taxon>Ascomycota</taxon>
        <taxon>Pezizomycotina</taxon>
        <taxon>Dothideomycetes</taxon>
        <taxon>Dothideomycetidae</taxon>
        <taxon>Capnodiales</taxon>
        <taxon>Capnodiaceae</taxon>
        <taxon>Polychaeton</taxon>
    </lineage>
</organism>
<protein>
    <submittedName>
        <fullName evidence="2">NAD(P)-binding protein</fullName>
    </submittedName>
</protein>
<dbReference type="InterPro" id="IPR036291">
    <property type="entry name" value="NAD(P)-bd_dom_sf"/>
</dbReference>
<dbReference type="SUPFAM" id="SSF51735">
    <property type="entry name" value="NAD(P)-binding Rossmann-fold domains"/>
    <property type="match status" value="1"/>
</dbReference>
<name>A0A9P4QCX0_9PEZI</name>
<dbReference type="CDD" id="cd05233">
    <property type="entry name" value="SDR_c"/>
    <property type="match status" value="1"/>
</dbReference>
<gene>
    <name evidence="2" type="ORF">K431DRAFT_345349</name>
</gene>
<dbReference type="Gene3D" id="3.40.50.720">
    <property type="entry name" value="NAD(P)-binding Rossmann-like Domain"/>
    <property type="match status" value="1"/>
</dbReference>
<dbReference type="GO" id="GO:0016616">
    <property type="term" value="F:oxidoreductase activity, acting on the CH-OH group of donors, NAD or NADP as acceptor"/>
    <property type="evidence" value="ECO:0007669"/>
    <property type="project" value="TreeGrafter"/>
</dbReference>
<dbReference type="PRINTS" id="PR00081">
    <property type="entry name" value="GDHRDH"/>
</dbReference>
<keyword evidence="3" id="KW-1185">Reference proteome</keyword>
<dbReference type="AlphaFoldDB" id="A0A9P4QCX0"/>
<dbReference type="Proteomes" id="UP000799441">
    <property type="component" value="Unassembled WGS sequence"/>
</dbReference>
<evidence type="ECO:0000313" key="3">
    <source>
        <dbReference type="Proteomes" id="UP000799441"/>
    </source>
</evidence>
<dbReference type="PANTHER" id="PTHR42760">
    <property type="entry name" value="SHORT-CHAIN DEHYDROGENASES/REDUCTASES FAMILY MEMBER"/>
    <property type="match status" value="1"/>
</dbReference>
<evidence type="ECO:0000256" key="1">
    <source>
        <dbReference type="ARBA" id="ARBA00006484"/>
    </source>
</evidence>
<dbReference type="InterPro" id="IPR002347">
    <property type="entry name" value="SDR_fam"/>
</dbReference>